<gene>
    <name evidence="3" type="ORF">D0435_09210</name>
</gene>
<evidence type="ECO:0000259" key="1">
    <source>
        <dbReference type="Pfam" id="PF09967"/>
    </source>
</evidence>
<dbReference type="PANTHER" id="PTHR38730:SF1">
    <property type="entry name" value="SLL7028 PROTEIN"/>
    <property type="match status" value="1"/>
</dbReference>
<evidence type="ECO:0000313" key="4">
    <source>
        <dbReference type="Proteomes" id="UP000446866"/>
    </source>
</evidence>
<dbReference type="EMBL" id="QXWK01000016">
    <property type="protein sequence ID" value="NBH61830.1"/>
    <property type="molecule type" value="Genomic_DNA"/>
</dbReference>
<comment type="caution">
    <text evidence="3">The sequence shown here is derived from an EMBL/GenBank/DDBJ whole genome shotgun (WGS) entry which is preliminary data.</text>
</comment>
<dbReference type="RefSeq" id="WP_160202115.1">
    <property type="nucleotide sequence ID" value="NZ_QXWK01000016.1"/>
</dbReference>
<dbReference type="InterPro" id="IPR036465">
    <property type="entry name" value="vWFA_dom_sf"/>
</dbReference>
<organism evidence="3 4">
    <name type="scientific">Anaerotruncus colihominis</name>
    <dbReference type="NCBI Taxonomy" id="169435"/>
    <lineage>
        <taxon>Bacteria</taxon>
        <taxon>Bacillati</taxon>
        <taxon>Bacillota</taxon>
        <taxon>Clostridia</taxon>
        <taxon>Eubacteriales</taxon>
        <taxon>Oscillospiraceae</taxon>
        <taxon>Anaerotruncus</taxon>
    </lineage>
</organism>
<dbReference type="Proteomes" id="UP000446866">
    <property type="component" value="Unassembled WGS sequence"/>
</dbReference>
<accession>A0A845QI75</accession>
<evidence type="ECO:0000259" key="2">
    <source>
        <dbReference type="Pfam" id="PF13203"/>
    </source>
</evidence>
<sequence length="453" mass="52315">MATNTIVEYLYRIKDNITAVENGIIEDAILNEIENDFHEFMELIKLFLISERDSYYGYFMMNLSFKVDFYSNTIAGIKLNVYPLVMVSNPLLLCKLTLKEIIFIICHEIEHIILNHPSEMVKCNPMGDEKTHAKFNLAADASVNGRLRYEIKAEHRLFMTVWEKCILPETLKKMFGLRTVAPLESYYYYYRLIEEKDLPDGKENGIGADSDEFITEGKCDRYEDHNWEAGDDVDEITAIVGEFINAAAEMMDDETRKLMPAYFLEQVRRVNEPAKLSWKKILKKYIGTIAAGKRKTKARLNRRQPERYDLSGEINDKILKIVVAIDTSASVTGRELSLIFNELFSILSKKNYCITVIECDSEIQRIYTVKQPSDVKYDVAGRGGTAFTPVIEYVNRNKYYRDSLLIYFTDGYGENKIPKPLTYRNLWVITGSRRELSLKNPYGAVIGFEEGEN</sequence>
<proteinExistence type="predicted"/>
<dbReference type="InterPro" id="IPR018698">
    <property type="entry name" value="VWA-like_dom"/>
</dbReference>
<feature type="domain" description="Putative metallopeptidase" evidence="2">
    <location>
        <begin position="89"/>
        <end position="286"/>
    </location>
</feature>
<protein>
    <recommendedName>
        <fullName evidence="5">Peptidase</fullName>
    </recommendedName>
</protein>
<dbReference type="InterPro" id="IPR025154">
    <property type="entry name" value="Put_metallopeptidase_dom"/>
</dbReference>
<dbReference type="AlphaFoldDB" id="A0A845QI75"/>
<dbReference type="Pfam" id="PF09967">
    <property type="entry name" value="DUF2201"/>
    <property type="match status" value="1"/>
</dbReference>
<dbReference type="PANTHER" id="PTHR38730">
    <property type="entry name" value="SLL7028 PROTEIN"/>
    <property type="match status" value="1"/>
</dbReference>
<evidence type="ECO:0008006" key="5">
    <source>
        <dbReference type="Google" id="ProtNLM"/>
    </source>
</evidence>
<evidence type="ECO:0000313" key="3">
    <source>
        <dbReference type="EMBL" id="NBH61830.1"/>
    </source>
</evidence>
<dbReference type="Pfam" id="PF13203">
    <property type="entry name" value="DUF2201_N"/>
    <property type="match status" value="1"/>
</dbReference>
<name>A0A845QI75_9FIRM</name>
<reference evidence="3 4" key="1">
    <citation type="submission" date="2018-08" db="EMBL/GenBank/DDBJ databases">
        <title>Murine metabolic-syndrome-specific gut microbial biobank.</title>
        <authorList>
            <person name="Liu C."/>
        </authorList>
    </citation>
    <scope>NUCLEOTIDE SEQUENCE [LARGE SCALE GENOMIC DNA]</scope>
    <source>
        <strain evidence="3 4">28</strain>
    </source>
</reference>
<keyword evidence="4" id="KW-1185">Reference proteome</keyword>
<dbReference type="SUPFAM" id="SSF53300">
    <property type="entry name" value="vWA-like"/>
    <property type="match status" value="1"/>
</dbReference>
<feature type="domain" description="VWA-like" evidence="1">
    <location>
        <begin position="321"/>
        <end position="447"/>
    </location>
</feature>